<dbReference type="VEuPathDB" id="FungiDB:H257_13637"/>
<dbReference type="Gene3D" id="3.40.630.150">
    <property type="entry name" value="Malonyl-CoA decarboxylase, catalytic domain"/>
    <property type="match status" value="1"/>
</dbReference>
<dbReference type="Pfam" id="PF00027">
    <property type="entry name" value="cNMP_binding"/>
    <property type="match status" value="1"/>
</dbReference>
<dbReference type="PANTHER" id="PTHR28641:SF1">
    <property type="entry name" value="MALONYL-COA DECARBOXYLASE, MITOCHONDRIAL"/>
    <property type="match status" value="1"/>
</dbReference>
<evidence type="ECO:0000313" key="4">
    <source>
        <dbReference type="Proteomes" id="UP000265427"/>
    </source>
</evidence>
<dbReference type="AlphaFoldDB" id="A0A396ZYK0"/>
<dbReference type="GO" id="GO:0006633">
    <property type="term" value="P:fatty acid biosynthetic process"/>
    <property type="evidence" value="ECO:0007669"/>
    <property type="project" value="InterPro"/>
</dbReference>
<dbReference type="GO" id="GO:0006085">
    <property type="term" value="P:acetyl-CoA biosynthetic process"/>
    <property type="evidence" value="ECO:0007669"/>
    <property type="project" value="TreeGrafter"/>
</dbReference>
<feature type="domain" description="Cyclic nucleotide-binding" evidence="2">
    <location>
        <begin position="548"/>
        <end position="675"/>
    </location>
</feature>
<evidence type="ECO:0000259" key="2">
    <source>
        <dbReference type="PROSITE" id="PS50042"/>
    </source>
</evidence>
<dbReference type="InterPro" id="IPR042303">
    <property type="entry name" value="Malonyl_CoA_deC_C_sf"/>
</dbReference>
<accession>A0A396ZYK0</accession>
<gene>
    <name evidence="3" type="ORF">DYB36_003992</name>
</gene>
<reference evidence="3 4" key="1">
    <citation type="submission" date="2018-08" db="EMBL/GenBank/DDBJ databases">
        <title>Aphanomyces genome sequencing and annotation.</title>
        <authorList>
            <person name="Minardi D."/>
            <person name="Oidtmann B."/>
            <person name="Van Der Giezen M."/>
            <person name="Studholme D.J."/>
        </authorList>
    </citation>
    <scope>NUCLEOTIDE SEQUENCE [LARGE SCALE GENOMIC DNA]</scope>
    <source>
        <strain evidence="3 4">Kv</strain>
    </source>
</reference>
<dbReference type="GO" id="GO:0005782">
    <property type="term" value="C:peroxisomal matrix"/>
    <property type="evidence" value="ECO:0007669"/>
    <property type="project" value="TreeGrafter"/>
</dbReference>
<dbReference type="Pfam" id="PF05292">
    <property type="entry name" value="MCD"/>
    <property type="match status" value="2"/>
</dbReference>
<dbReference type="EMBL" id="QUSZ01008295">
    <property type="protein sequence ID" value="RHY00613.1"/>
    <property type="molecule type" value="Genomic_DNA"/>
</dbReference>
<dbReference type="Gene3D" id="2.60.120.10">
    <property type="entry name" value="Jelly Rolls"/>
    <property type="match status" value="1"/>
</dbReference>
<dbReference type="GO" id="GO:0005759">
    <property type="term" value="C:mitochondrial matrix"/>
    <property type="evidence" value="ECO:0007669"/>
    <property type="project" value="TreeGrafter"/>
</dbReference>
<dbReference type="InterPro" id="IPR018490">
    <property type="entry name" value="cNMP-bd_dom_sf"/>
</dbReference>
<protein>
    <recommendedName>
        <fullName evidence="2">Cyclic nucleotide-binding domain-containing protein</fullName>
    </recommendedName>
</protein>
<dbReference type="InterPro" id="IPR007956">
    <property type="entry name" value="Malonyl_CoA_deC_C"/>
</dbReference>
<dbReference type="InterPro" id="IPR038917">
    <property type="entry name" value="Malonyl_CoA_deC"/>
</dbReference>
<dbReference type="InterPro" id="IPR014710">
    <property type="entry name" value="RmlC-like_jellyroll"/>
</dbReference>
<dbReference type="InterPro" id="IPR000595">
    <property type="entry name" value="cNMP-bd_dom"/>
</dbReference>
<dbReference type="Proteomes" id="UP000265427">
    <property type="component" value="Unassembled WGS sequence"/>
</dbReference>
<dbReference type="GO" id="GO:0050080">
    <property type="term" value="F:malonyl-CoA decarboxylase activity"/>
    <property type="evidence" value="ECO:0007669"/>
    <property type="project" value="InterPro"/>
</dbReference>
<dbReference type="CDD" id="cd00038">
    <property type="entry name" value="CAP_ED"/>
    <property type="match status" value="1"/>
</dbReference>
<dbReference type="SUPFAM" id="SSF51206">
    <property type="entry name" value="cAMP-binding domain-like"/>
    <property type="match status" value="1"/>
</dbReference>
<sequence length="694" mass="77381">MPSSSTQVLGPAWFADVKSATAGPPSKKKVDFDRSEFVRQVKAAIESTGKVNDPGFVREVKRRRDFAIDLVQAYPHFSEAQSLQLLLGLAVDLGSQDMSLLVRSLPSMLRAHLVFQVLAAALGFNPPTDLETYKHHIVHAAPSTLILVSSYIISRSVPSGYSFVLQLRSDLASCVKKFRDVLSDHELHALSFLDKLMRDLFATQTGVHFRRIELKPDNREVLRVIVQNERVHAMRSFDDLARRLNGPRRQVFGVFHSNISHLPLVIVETFFTTYMPTAIDAILEPSPDHHATDMDAASLHRPPPTSSQEADTHTHHHAHDDDDSLPTHGVFYSISNMHVGLRGLNLASHLLFLTITHCSKLYPSIHTWVTLSPVPTFRAWLHAQLVAGTASLSSDTLQTIEIEFGVNRFAAPKWLLAQLDTHNTSPRFVRGSSCVCQWGGCLGLILIPLVVFRHTALARRVLVRLCATYVCFARQVATHKIIDPVANFHLQNGAQVESVNFHADTADRGVSFGVMINYKYSMHLATDNTSISYQRDSTVAVSPSVVPLLINMSPSHHHPFLQAIQDLDHNKKHDIHVLATQFAKGTTILRRGQLPDAVYFIWYCYTAVYRERCDHYISCSLGQVRVDTVPSSILAQGQSFGDAEVVNGEPVRFSVVAMSVCHVLFVRHKDMVTLLDLVPSLRPAAPPTRMDSRL</sequence>
<comment type="caution">
    <text evidence="3">The sequence shown here is derived from an EMBL/GenBank/DDBJ whole genome shotgun (WGS) entry which is preliminary data.</text>
</comment>
<dbReference type="PANTHER" id="PTHR28641">
    <property type="match status" value="1"/>
</dbReference>
<proteinExistence type="predicted"/>
<evidence type="ECO:0000313" key="3">
    <source>
        <dbReference type="EMBL" id="RHY00613.1"/>
    </source>
</evidence>
<organism evidence="3 4">
    <name type="scientific">Aphanomyces astaci</name>
    <name type="common">Crayfish plague agent</name>
    <dbReference type="NCBI Taxonomy" id="112090"/>
    <lineage>
        <taxon>Eukaryota</taxon>
        <taxon>Sar</taxon>
        <taxon>Stramenopiles</taxon>
        <taxon>Oomycota</taxon>
        <taxon>Saprolegniomycetes</taxon>
        <taxon>Saprolegniales</taxon>
        <taxon>Verrucalvaceae</taxon>
        <taxon>Aphanomyces</taxon>
    </lineage>
</organism>
<evidence type="ECO:0000256" key="1">
    <source>
        <dbReference type="SAM" id="MobiDB-lite"/>
    </source>
</evidence>
<feature type="region of interest" description="Disordered" evidence="1">
    <location>
        <begin position="290"/>
        <end position="322"/>
    </location>
</feature>
<name>A0A396ZYK0_APHAT</name>
<dbReference type="PROSITE" id="PS50042">
    <property type="entry name" value="CNMP_BINDING_3"/>
    <property type="match status" value="1"/>
</dbReference>
<dbReference type="GO" id="GO:2001294">
    <property type="term" value="P:malonyl-CoA catabolic process"/>
    <property type="evidence" value="ECO:0007669"/>
    <property type="project" value="TreeGrafter"/>
</dbReference>